<proteinExistence type="predicted"/>
<gene>
    <name evidence="1" type="ORF">JOC27_000006</name>
</gene>
<dbReference type="Proteomes" id="UP000823201">
    <property type="component" value="Unassembled WGS sequence"/>
</dbReference>
<dbReference type="Pfam" id="PF13242">
    <property type="entry name" value="Hydrolase_like"/>
    <property type="match status" value="1"/>
</dbReference>
<evidence type="ECO:0000313" key="1">
    <source>
        <dbReference type="EMBL" id="MBM7656570.1"/>
    </source>
</evidence>
<keyword evidence="2" id="KW-1185">Reference proteome</keyword>
<dbReference type="CDD" id="cd01427">
    <property type="entry name" value="HAD_like"/>
    <property type="match status" value="1"/>
</dbReference>
<dbReference type="Gene3D" id="3.40.50.1000">
    <property type="entry name" value="HAD superfamily/HAD-like"/>
    <property type="match status" value="1"/>
</dbReference>
<dbReference type="SUPFAM" id="SSF56784">
    <property type="entry name" value="HAD-like"/>
    <property type="match status" value="1"/>
</dbReference>
<dbReference type="PANTHER" id="PTHR43434">
    <property type="entry name" value="PHOSPHOGLYCOLATE PHOSPHATASE"/>
    <property type="match status" value="1"/>
</dbReference>
<evidence type="ECO:0000313" key="2">
    <source>
        <dbReference type="Proteomes" id="UP000823201"/>
    </source>
</evidence>
<protein>
    <submittedName>
        <fullName evidence="1">Phosphoglycolate phosphatase-like HAD superfamily hydrolase</fullName>
    </submittedName>
</protein>
<reference evidence="1 2" key="1">
    <citation type="submission" date="2021-01" db="EMBL/GenBank/DDBJ databases">
        <title>Genomic Encyclopedia of Type Strains, Phase IV (KMG-IV): sequencing the most valuable type-strain genomes for metagenomic binning, comparative biology and taxonomic classification.</title>
        <authorList>
            <person name="Goeker M."/>
        </authorList>
    </citation>
    <scope>NUCLEOTIDE SEQUENCE [LARGE SCALE GENOMIC DNA]</scope>
    <source>
        <strain evidence="1 2">DSM 100968</strain>
    </source>
</reference>
<name>A0ABS2Q5I6_9BACL</name>
<dbReference type="RefSeq" id="WP_205004944.1">
    <property type="nucleotide sequence ID" value="NZ_CBCRXA010000001.1"/>
</dbReference>
<dbReference type="EMBL" id="JAFBEV010000001">
    <property type="protein sequence ID" value="MBM7656570.1"/>
    <property type="molecule type" value="Genomic_DNA"/>
</dbReference>
<dbReference type="SFLD" id="SFLDS00003">
    <property type="entry name" value="Haloacid_Dehalogenase"/>
    <property type="match status" value="1"/>
</dbReference>
<dbReference type="InterPro" id="IPR023214">
    <property type="entry name" value="HAD_sf"/>
</dbReference>
<dbReference type="InterPro" id="IPR050155">
    <property type="entry name" value="HAD-like_hydrolase_sf"/>
</dbReference>
<comment type="caution">
    <text evidence="1">The sequence shown here is derived from an EMBL/GenBank/DDBJ whole genome shotgun (WGS) entry which is preliminary data.</text>
</comment>
<sequence>MIRTILFDVDGVFLSEEHYFDASALTVWELLNSPNYLGLSGKDSFSTHYAKEQIASIRSKVFVDDKILNHLKSRGMNANWDMIYVTISVQLLELTAQLPEPVRNQAVLLFRQPLTRATLDTLREMFRKNPVTPDYQAVLAAYQDTDVMKQDIILYLNTIARHKLGIATDVFQPKSELWHIGEHCSQEWYVGDANVLQSTGSPSVQPGKEGFLAAEETLVSPLMVQTMFQSFSDQGISVGIATGRPALETYQPFRYLGWLDLIDQEHIATADDVLQAEKHYHAAPLAKPHPFTYLLAYHGKASEVKRWTARVPEHLTDDRETLIVGDSLADLLCARQIGCRFAGVLTGLSGKEARSELEANGADYILDSIADVPDLIEKLNG</sequence>
<dbReference type="PANTHER" id="PTHR43434:SF1">
    <property type="entry name" value="PHOSPHOGLYCOLATE PHOSPHATASE"/>
    <property type="match status" value="1"/>
</dbReference>
<dbReference type="SFLD" id="SFLDG01129">
    <property type="entry name" value="C1.5:_HAD__Beta-PGM__Phosphata"/>
    <property type="match status" value="1"/>
</dbReference>
<organism evidence="1 2">
    <name type="scientific">Sporolactobacillus spathodeae</name>
    <dbReference type="NCBI Taxonomy" id="1465502"/>
    <lineage>
        <taxon>Bacteria</taxon>
        <taxon>Bacillati</taxon>
        <taxon>Bacillota</taxon>
        <taxon>Bacilli</taxon>
        <taxon>Bacillales</taxon>
        <taxon>Sporolactobacillaceae</taxon>
        <taxon>Sporolactobacillus</taxon>
    </lineage>
</organism>
<dbReference type="InterPro" id="IPR036412">
    <property type="entry name" value="HAD-like_sf"/>
</dbReference>
<accession>A0ABS2Q5I6</accession>